<accession>A0AAV0SWP6</accession>
<dbReference type="AlphaFoldDB" id="A0AAV0SWP6"/>
<proteinExistence type="predicted"/>
<name>A0AAV0SWP6_9STRA</name>
<dbReference type="Proteomes" id="UP001162029">
    <property type="component" value="Unassembled WGS sequence"/>
</dbReference>
<dbReference type="PANTHER" id="PTHR43102:SF2">
    <property type="entry name" value="GAF DOMAIN-CONTAINING PROTEIN"/>
    <property type="match status" value="1"/>
</dbReference>
<protein>
    <submittedName>
        <fullName evidence="2">Uncharacterized protein</fullName>
    </submittedName>
</protein>
<dbReference type="PANTHER" id="PTHR43102">
    <property type="entry name" value="SLR1143 PROTEIN"/>
    <property type="match status" value="1"/>
</dbReference>
<organism evidence="2 3">
    <name type="scientific">Peronospora destructor</name>
    <dbReference type="NCBI Taxonomy" id="86335"/>
    <lineage>
        <taxon>Eukaryota</taxon>
        <taxon>Sar</taxon>
        <taxon>Stramenopiles</taxon>
        <taxon>Oomycota</taxon>
        <taxon>Peronosporomycetes</taxon>
        <taxon>Peronosporales</taxon>
        <taxon>Peronosporaceae</taxon>
        <taxon>Peronospora</taxon>
    </lineage>
</organism>
<gene>
    <name evidence="2" type="ORF">PDE001_LOCUS344</name>
</gene>
<keyword evidence="3" id="KW-1185">Reference proteome</keyword>
<evidence type="ECO:0000256" key="1">
    <source>
        <dbReference type="SAM" id="MobiDB-lite"/>
    </source>
</evidence>
<dbReference type="EMBL" id="CANTFM010000053">
    <property type="protein sequence ID" value="CAI5709892.1"/>
    <property type="molecule type" value="Genomic_DNA"/>
</dbReference>
<feature type="region of interest" description="Disordered" evidence="1">
    <location>
        <begin position="204"/>
        <end position="227"/>
    </location>
</feature>
<reference evidence="2" key="1">
    <citation type="submission" date="2022-12" db="EMBL/GenBank/DDBJ databases">
        <authorList>
            <person name="Webb A."/>
        </authorList>
    </citation>
    <scope>NUCLEOTIDE SEQUENCE</scope>
    <source>
        <strain evidence="2">Pd1</strain>
    </source>
</reference>
<feature type="compositionally biased region" description="Polar residues" evidence="1">
    <location>
        <begin position="204"/>
        <end position="223"/>
    </location>
</feature>
<evidence type="ECO:0000313" key="3">
    <source>
        <dbReference type="Proteomes" id="UP001162029"/>
    </source>
</evidence>
<evidence type="ECO:0000313" key="2">
    <source>
        <dbReference type="EMBL" id="CAI5709892.1"/>
    </source>
</evidence>
<sequence length="284" mass="32251">MDETLVTVAQRAKKQLEAVSKGQLMEEGRWKRIARSKPECQSFESVSKAKDQYSVLVEMDLPCSLREIMSVFSTDNPAEFHRSMEAIFGDQYVYGVNTRTADCASIVGKGNSVLRSRSQARRASVPATWHGYDEFRSNNVSPLRSAKVHVNAVTLMQKHHLVWKQRNMTFMDYLEEDLETKSVTRVMQTMDMQDEDLECSSIAMSSPTADSSSQEYHSQQHTQHGTDLRQELKGILAGYIIQEDSDKKLTRIFFHATHHHRSSGWHGQTKNTTVCSSAFACYGK</sequence>
<comment type="caution">
    <text evidence="2">The sequence shown here is derived from an EMBL/GenBank/DDBJ whole genome shotgun (WGS) entry which is preliminary data.</text>
</comment>